<evidence type="ECO:0000313" key="1">
    <source>
        <dbReference type="EMBL" id="MCA6068315.1"/>
    </source>
</evidence>
<sequence length="143" mass="16745">MTILAIFFGLGIAEAQTKQETMAWIKEKIEKYGSYTNDVNISLYAKVIYINACEISFKVSWKNWEGDWEKSYAFPTDNIDFVYSYGIKFNADVVHYSNTYLTQDKAIDKVDVLQFNREANLDERFEKALKHLATFCEKKKETF</sequence>
<protein>
    <recommendedName>
        <fullName evidence="3">DUF4468 domain-containing protein</fullName>
    </recommendedName>
</protein>
<dbReference type="RefSeq" id="WP_225689538.1">
    <property type="nucleotide sequence ID" value="NZ_JAERSE020000004.1"/>
</dbReference>
<keyword evidence="2" id="KW-1185">Reference proteome</keyword>
<evidence type="ECO:0008006" key="3">
    <source>
        <dbReference type="Google" id="ProtNLM"/>
    </source>
</evidence>
<dbReference type="EMBL" id="JAERSE020000004">
    <property type="protein sequence ID" value="MCA6068315.1"/>
    <property type="molecule type" value="Genomic_DNA"/>
</dbReference>
<accession>A0ABS8A6Q5</accession>
<gene>
    <name evidence="1" type="ORF">JI747_014075</name>
</gene>
<comment type="caution">
    <text evidence="1">The sequence shown here is derived from an EMBL/GenBank/DDBJ whole genome shotgun (WGS) entry which is preliminary data.</text>
</comment>
<organism evidence="1 2">
    <name type="scientific">Chryseobacterium tagetis</name>
    <dbReference type="NCBI Taxonomy" id="2801334"/>
    <lineage>
        <taxon>Bacteria</taxon>
        <taxon>Pseudomonadati</taxon>
        <taxon>Bacteroidota</taxon>
        <taxon>Flavobacteriia</taxon>
        <taxon>Flavobacteriales</taxon>
        <taxon>Weeksellaceae</taxon>
        <taxon>Chryseobacterium group</taxon>
        <taxon>Chryseobacterium</taxon>
    </lineage>
</organism>
<reference evidence="1 2" key="1">
    <citation type="submission" date="2021-09" db="EMBL/GenBank/DDBJ databases">
        <title>Genome sequencing and assembly of Chryseobacterium sp. RG1.</title>
        <authorList>
            <person name="Chhetri G."/>
        </authorList>
    </citation>
    <scope>NUCLEOTIDE SEQUENCE [LARGE SCALE GENOMIC DNA]</scope>
    <source>
        <strain evidence="1 2">RG1</strain>
    </source>
</reference>
<proteinExistence type="predicted"/>
<dbReference type="Proteomes" id="UP000618240">
    <property type="component" value="Unassembled WGS sequence"/>
</dbReference>
<evidence type="ECO:0000313" key="2">
    <source>
        <dbReference type="Proteomes" id="UP000618240"/>
    </source>
</evidence>
<name>A0ABS8A6Q5_9FLAO</name>